<comment type="caution">
    <text evidence="4">The sequence shown here is derived from an EMBL/GenBank/DDBJ whole genome shotgun (WGS) entry which is preliminary data.</text>
</comment>
<keyword evidence="5" id="KW-1185">Reference proteome</keyword>
<dbReference type="InterPro" id="IPR010987">
    <property type="entry name" value="Glutathione-S-Trfase_C-like"/>
</dbReference>
<dbReference type="InterPro" id="IPR040079">
    <property type="entry name" value="Glutathione_S-Trfase"/>
</dbReference>
<evidence type="ECO:0008006" key="6">
    <source>
        <dbReference type="Google" id="ProtNLM"/>
    </source>
</evidence>
<dbReference type="EMBL" id="MU839849">
    <property type="protein sequence ID" value="KAK1750130.1"/>
    <property type="molecule type" value="Genomic_DNA"/>
</dbReference>
<reference evidence="4" key="1">
    <citation type="submission" date="2023-06" db="EMBL/GenBank/DDBJ databases">
        <title>Genome-scale phylogeny and comparative genomics of the fungal order Sordariales.</title>
        <authorList>
            <consortium name="Lawrence Berkeley National Laboratory"/>
            <person name="Hensen N."/>
            <person name="Bonometti L."/>
            <person name="Westerberg I."/>
            <person name="Brannstrom I.O."/>
            <person name="Guillou S."/>
            <person name="Cros-Aarteil S."/>
            <person name="Calhoun S."/>
            <person name="Haridas S."/>
            <person name="Kuo A."/>
            <person name="Mondo S."/>
            <person name="Pangilinan J."/>
            <person name="Riley R."/>
            <person name="Labutti K."/>
            <person name="Andreopoulos B."/>
            <person name="Lipzen A."/>
            <person name="Chen C."/>
            <person name="Yanf M."/>
            <person name="Daum C."/>
            <person name="Ng V."/>
            <person name="Clum A."/>
            <person name="Steindorff A."/>
            <person name="Ohm R."/>
            <person name="Martin F."/>
            <person name="Silar P."/>
            <person name="Natvig D."/>
            <person name="Lalanne C."/>
            <person name="Gautier V."/>
            <person name="Ament-Velasquez S.L."/>
            <person name="Kruys A."/>
            <person name="Hutchinson M.I."/>
            <person name="Powell A.J."/>
            <person name="Barry K."/>
            <person name="Miller A.N."/>
            <person name="Grigoriev I.V."/>
            <person name="Debuchy R."/>
            <person name="Gladieux P."/>
            <person name="Thoren M.H."/>
            <person name="Johannesson H."/>
        </authorList>
    </citation>
    <scope>NUCLEOTIDE SEQUENCE</scope>
    <source>
        <strain evidence="4">PSN4</strain>
    </source>
</reference>
<proteinExistence type="inferred from homology"/>
<dbReference type="AlphaFoldDB" id="A0AAJ0B2R3"/>
<dbReference type="SUPFAM" id="SSF47616">
    <property type="entry name" value="GST C-terminal domain-like"/>
    <property type="match status" value="1"/>
</dbReference>
<dbReference type="PANTHER" id="PTHR44051">
    <property type="entry name" value="GLUTATHIONE S-TRANSFERASE-RELATED"/>
    <property type="match status" value="1"/>
</dbReference>
<name>A0AAJ0B2R3_9PEZI</name>
<feature type="domain" description="GST N-terminal" evidence="2">
    <location>
        <begin position="9"/>
        <end position="90"/>
    </location>
</feature>
<evidence type="ECO:0000256" key="1">
    <source>
        <dbReference type="ARBA" id="ARBA00007409"/>
    </source>
</evidence>
<dbReference type="Gene3D" id="1.20.1050.10">
    <property type="match status" value="1"/>
</dbReference>
<evidence type="ECO:0000313" key="4">
    <source>
        <dbReference type="EMBL" id="KAK1750130.1"/>
    </source>
</evidence>
<gene>
    <name evidence="4" type="ORF">QBC47DRAFT_394654</name>
</gene>
<dbReference type="PANTHER" id="PTHR44051:SF9">
    <property type="entry name" value="GLUTATHIONE S-TRANSFERASE 1"/>
    <property type="match status" value="1"/>
</dbReference>
<evidence type="ECO:0000259" key="3">
    <source>
        <dbReference type="PROSITE" id="PS50405"/>
    </source>
</evidence>
<dbReference type="InterPro" id="IPR004046">
    <property type="entry name" value="GST_C"/>
</dbReference>
<dbReference type="PROSITE" id="PS50405">
    <property type="entry name" value="GST_CTER"/>
    <property type="match status" value="1"/>
</dbReference>
<evidence type="ECO:0000313" key="5">
    <source>
        <dbReference type="Proteomes" id="UP001239445"/>
    </source>
</evidence>
<organism evidence="4 5">
    <name type="scientific">Echria macrotheca</name>
    <dbReference type="NCBI Taxonomy" id="438768"/>
    <lineage>
        <taxon>Eukaryota</taxon>
        <taxon>Fungi</taxon>
        <taxon>Dikarya</taxon>
        <taxon>Ascomycota</taxon>
        <taxon>Pezizomycotina</taxon>
        <taxon>Sordariomycetes</taxon>
        <taxon>Sordariomycetidae</taxon>
        <taxon>Sordariales</taxon>
        <taxon>Schizotheciaceae</taxon>
        <taxon>Echria</taxon>
    </lineage>
</organism>
<dbReference type="InterPro" id="IPR004045">
    <property type="entry name" value="Glutathione_S-Trfase_N"/>
</dbReference>
<evidence type="ECO:0000259" key="2">
    <source>
        <dbReference type="PROSITE" id="PS50404"/>
    </source>
</evidence>
<dbReference type="CDD" id="cd03046">
    <property type="entry name" value="GST_N_GTT1_like"/>
    <property type="match status" value="1"/>
</dbReference>
<dbReference type="Gene3D" id="3.40.30.10">
    <property type="entry name" value="Glutaredoxin"/>
    <property type="match status" value="1"/>
</dbReference>
<comment type="similarity">
    <text evidence="1">Belongs to the GST superfamily.</text>
</comment>
<dbReference type="SUPFAM" id="SSF52833">
    <property type="entry name" value="Thioredoxin-like"/>
    <property type="match status" value="1"/>
</dbReference>
<protein>
    <recommendedName>
        <fullName evidence="6">Glutathione S-transferase</fullName>
    </recommendedName>
</protein>
<dbReference type="PROSITE" id="PS50404">
    <property type="entry name" value="GST_NTER"/>
    <property type="match status" value="1"/>
</dbReference>
<dbReference type="InterPro" id="IPR036282">
    <property type="entry name" value="Glutathione-S-Trfase_C_sf"/>
</dbReference>
<dbReference type="Proteomes" id="UP001239445">
    <property type="component" value="Unassembled WGS sequence"/>
</dbReference>
<dbReference type="SFLD" id="SFLDS00019">
    <property type="entry name" value="Glutathione_Transferase_(cytos"/>
    <property type="match status" value="1"/>
</dbReference>
<dbReference type="InterPro" id="IPR036249">
    <property type="entry name" value="Thioredoxin-like_sf"/>
</dbReference>
<dbReference type="Pfam" id="PF00043">
    <property type="entry name" value="GST_C"/>
    <property type="match status" value="1"/>
</dbReference>
<feature type="domain" description="GST C-terminal" evidence="3">
    <location>
        <begin position="111"/>
        <end position="234"/>
    </location>
</feature>
<accession>A0AAJ0B2R3</accession>
<dbReference type="Pfam" id="PF13409">
    <property type="entry name" value="GST_N_2"/>
    <property type="match status" value="1"/>
</dbReference>
<sequence>MAASPPSAPTKPTLIHLQNSSSQSALWVLEELEIDYDLRLFPRPQGRAPPELKETHPQGKSPQLLLPSGRVITQLSAIVLYLIRTYDTSHTFSSPENDPVREEMLLGIGGTDLASKLGSKLMLHGVALLSPFFIRPLLNRVRKFLNELVLDPDIAACFDVLESELGAQEWFMGGTAPSRVDFVVHFFVGLAVQPGYVHLEKYKGLKAWMERCEARPAWKRALERGNGYDLDYPRQWA</sequence>